<feature type="repeat" description="WD" evidence="1">
    <location>
        <begin position="828"/>
        <end position="861"/>
    </location>
</feature>
<feature type="compositionally biased region" description="Polar residues" evidence="2">
    <location>
        <begin position="526"/>
        <end position="545"/>
    </location>
</feature>
<feature type="compositionally biased region" description="Low complexity" evidence="2">
    <location>
        <begin position="237"/>
        <end position="258"/>
    </location>
</feature>
<keyword evidence="1" id="KW-0853">WD repeat</keyword>
<gene>
    <name evidence="3" type="ORF">M9Y10_044405</name>
</gene>
<feature type="compositionally biased region" description="Polar residues" evidence="2">
    <location>
        <begin position="262"/>
        <end position="272"/>
    </location>
</feature>
<feature type="region of interest" description="Disordered" evidence="2">
    <location>
        <begin position="496"/>
        <end position="560"/>
    </location>
</feature>
<dbReference type="InterPro" id="IPR036322">
    <property type="entry name" value="WD40_repeat_dom_sf"/>
</dbReference>
<feature type="compositionally biased region" description="Low complexity" evidence="2">
    <location>
        <begin position="307"/>
        <end position="318"/>
    </location>
</feature>
<evidence type="ECO:0000256" key="2">
    <source>
        <dbReference type="SAM" id="MobiDB-lite"/>
    </source>
</evidence>
<feature type="region of interest" description="Disordered" evidence="2">
    <location>
        <begin position="206"/>
        <end position="348"/>
    </location>
</feature>
<reference evidence="3 4" key="1">
    <citation type="submission" date="2024-04" db="EMBL/GenBank/DDBJ databases">
        <title>Tritrichomonas musculus Genome.</title>
        <authorList>
            <person name="Alves-Ferreira E."/>
            <person name="Grigg M."/>
            <person name="Lorenzi H."/>
            <person name="Galac M."/>
        </authorList>
    </citation>
    <scope>NUCLEOTIDE SEQUENCE [LARGE SCALE GENOMIC DNA]</scope>
    <source>
        <strain evidence="3 4">EAF2021</strain>
    </source>
</reference>
<accession>A0ABR2JSQ7</accession>
<sequence>MFQQQEDDYVSSARYYASPQEQKILIQGLQRYFSLPERSQNRNKIAKEVSTILRMYSPHWTHRAVRLWFNNNKHTYLPTIPGVGNVVPGGNVIDNNNVNNPMNVNNIPMKNPMNNNYYMNMNLNSVNGMPMNPQMQIPQIPMAPIQQQMPQDNSNIIYIQGNMMNNQMMQMPQYPQMNMPMAPPLNPQQMQVPMPDHQQMLSGAMNPMNSSKATPKAKTIKINKSEPSTKVVLPPISMTSPSTTNSSAANNSKASVPPSLSPHAQQNGTSLQPPIPTSPLIDSPDTVPIAKDSKETKCVTNPPMKFSNATPSNTPSPSYNQMNKPSANSDQMQQSGQMQSVNPNDESDNQLYSQVCSILNEIRNIDSILNNSNGYAENNQIGAQLLNLIDSFDDAVFQLATRIGSLNPEMVEPTAKFVRISFPIEPSSSIYNFLNSSSNMRLDSTSFSNMMPNDMSISYLMFPESMSNFDLTNPMFPRMPSTPSFNQLQMGNDPSFSSFKDFSNSGNRSSQTNGQSSQQTISSGNANSTTTNDGNSIVNSNSGSDSESEKEDQDKSRTSNNFQFSQASIFQTRQFIDEKLTYFEAHALNDEYAAYTSSYLGATQRTLYVIKYKEKMKNRILNNVNNDNDNDADNSKHNLNLSLNNGNAYAVESSSAINSLAIDHDNAWMLSKGHVIKVPFTLNGIPQTTISIFENKIVNGLSNLSLNFSNNNDNNSNNNDGQNNEMGFYEDGIIATYQSGFNSNISTGAVVGFPSSNNLFFVNGNANSYSSSSVGNLVTSLSTKYSGFRSISNMYQSDRLICAISKSATIRMISPQAAGYGELEERCFVGHCGQVLGVEPLSDCLFASRGDDETVRLWDIRERGTGQVSTITTPHVSPISITGNGNYVICGYHNKYICVVDLRMDCGVPILGVPTQEYSAIAMNYSEEDDALAMIGVVDKESVKDSMVFAEMSGQSRLRILRYYSNFIGQGEDDDKK</sequence>
<feature type="compositionally biased region" description="Low complexity" evidence="2">
    <location>
        <begin position="331"/>
        <end position="340"/>
    </location>
</feature>
<dbReference type="EMBL" id="JAPFFF010000009">
    <property type="protein sequence ID" value="KAK8881769.1"/>
    <property type="molecule type" value="Genomic_DNA"/>
</dbReference>
<dbReference type="Gene3D" id="2.130.10.10">
    <property type="entry name" value="YVTN repeat-like/Quinoprotein amine dehydrogenase"/>
    <property type="match status" value="1"/>
</dbReference>
<dbReference type="InterPro" id="IPR001680">
    <property type="entry name" value="WD40_rpt"/>
</dbReference>
<dbReference type="SUPFAM" id="SSF50978">
    <property type="entry name" value="WD40 repeat-like"/>
    <property type="match status" value="1"/>
</dbReference>
<protein>
    <recommendedName>
        <fullName evidence="5">Homeobox domain-containing protein</fullName>
    </recommendedName>
</protein>
<evidence type="ECO:0000313" key="3">
    <source>
        <dbReference type="EMBL" id="KAK8881769.1"/>
    </source>
</evidence>
<proteinExistence type="predicted"/>
<dbReference type="Proteomes" id="UP001470230">
    <property type="component" value="Unassembled WGS sequence"/>
</dbReference>
<evidence type="ECO:0000256" key="1">
    <source>
        <dbReference type="PROSITE-ProRule" id="PRU00221"/>
    </source>
</evidence>
<feature type="compositionally biased region" description="Polar residues" evidence="2">
    <location>
        <begin position="319"/>
        <end position="330"/>
    </location>
</feature>
<name>A0ABR2JSQ7_9EUKA</name>
<dbReference type="InterPro" id="IPR015943">
    <property type="entry name" value="WD40/YVTN_repeat-like_dom_sf"/>
</dbReference>
<feature type="compositionally biased region" description="Low complexity" evidence="2">
    <location>
        <begin position="503"/>
        <end position="525"/>
    </location>
</feature>
<dbReference type="PANTHER" id="PTHR22836:SF0">
    <property type="entry name" value="PRE-MRNA 3' END PROCESSING PROTEIN WDR33"/>
    <property type="match status" value="1"/>
</dbReference>
<dbReference type="InterPro" id="IPR045245">
    <property type="entry name" value="Pfs2-like"/>
</dbReference>
<dbReference type="PROSITE" id="PS50082">
    <property type="entry name" value="WD_REPEATS_2"/>
    <property type="match status" value="1"/>
</dbReference>
<organism evidence="3 4">
    <name type="scientific">Tritrichomonas musculus</name>
    <dbReference type="NCBI Taxonomy" id="1915356"/>
    <lineage>
        <taxon>Eukaryota</taxon>
        <taxon>Metamonada</taxon>
        <taxon>Parabasalia</taxon>
        <taxon>Tritrichomonadida</taxon>
        <taxon>Tritrichomonadidae</taxon>
        <taxon>Tritrichomonas</taxon>
    </lineage>
</organism>
<evidence type="ECO:0000313" key="4">
    <source>
        <dbReference type="Proteomes" id="UP001470230"/>
    </source>
</evidence>
<dbReference type="PANTHER" id="PTHR22836">
    <property type="entry name" value="WD40 REPEAT PROTEIN"/>
    <property type="match status" value="1"/>
</dbReference>
<comment type="caution">
    <text evidence="3">The sequence shown here is derived from an EMBL/GenBank/DDBJ whole genome shotgun (WGS) entry which is preliminary data.</text>
</comment>
<keyword evidence="4" id="KW-1185">Reference proteome</keyword>
<evidence type="ECO:0008006" key="5">
    <source>
        <dbReference type="Google" id="ProtNLM"/>
    </source>
</evidence>